<organism evidence="9 10">
    <name type="scientific">Letharia lupina</name>
    <dbReference type="NCBI Taxonomy" id="560253"/>
    <lineage>
        <taxon>Eukaryota</taxon>
        <taxon>Fungi</taxon>
        <taxon>Dikarya</taxon>
        <taxon>Ascomycota</taxon>
        <taxon>Pezizomycotina</taxon>
        <taxon>Lecanoromycetes</taxon>
        <taxon>OSLEUM clade</taxon>
        <taxon>Lecanoromycetidae</taxon>
        <taxon>Lecanorales</taxon>
        <taxon>Lecanorineae</taxon>
        <taxon>Parmeliaceae</taxon>
        <taxon>Letharia</taxon>
    </lineage>
</organism>
<evidence type="ECO:0000259" key="7">
    <source>
        <dbReference type="PROSITE" id="PS50048"/>
    </source>
</evidence>
<name>A0A8H6CL95_9LECA</name>
<keyword evidence="2 5" id="KW-0064">Aspartyl protease</keyword>
<dbReference type="GO" id="GO:0000981">
    <property type="term" value="F:DNA-binding transcription factor activity, RNA polymerase II-specific"/>
    <property type="evidence" value="ECO:0007669"/>
    <property type="project" value="InterPro"/>
</dbReference>
<dbReference type="PRINTS" id="PR00792">
    <property type="entry name" value="PEPSIN"/>
</dbReference>
<dbReference type="InterPro" id="IPR001138">
    <property type="entry name" value="Zn2Cys6_DnaBD"/>
</dbReference>
<evidence type="ECO:0008006" key="11">
    <source>
        <dbReference type="Google" id="ProtNLM"/>
    </source>
</evidence>
<evidence type="ECO:0000313" key="10">
    <source>
        <dbReference type="Proteomes" id="UP000593566"/>
    </source>
</evidence>
<dbReference type="PROSITE" id="PS00463">
    <property type="entry name" value="ZN2_CY6_FUNGAL_1"/>
    <property type="match status" value="1"/>
</dbReference>
<dbReference type="Proteomes" id="UP000593566">
    <property type="component" value="Unassembled WGS sequence"/>
</dbReference>
<dbReference type="Gene3D" id="2.40.70.10">
    <property type="entry name" value="Acid Proteases"/>
    <property type="match status" value="2"/>
</dbReference>
<dbReference type="Pfam" id="PF00026">
    <property type="entry name" value="Asp"/>
    <property type="match status" value="1"/>
</dbReference>
<dbReference type="PROSITE" id="PS50048">
    <property type="entry name" value="ZN2_CY6_FUNGAL_2"/>
    <property type="match status" value="1"/>
</dbReference>
<dbReference type="Gene3D" id="4.10.240.10">
    <property type="entry name" value="Zn(2)-C6 fungal-type DNA-binding domain"/>
    <property type="match status" value="1"/>
</dbReference>
<feature type="domain" description="Zn(2)-C6 fungal-type" evidence="7">
    <location>
        <begin position="270"/>
        <end position="300"/>
    </location>
</feature>
<dbReference type="InterPro" id="IPR034164">
    <property type="entry name" value="Pepsin-like_dom"/>
</dbReference>
<dbReference type="GO" id="GO:0004190">
    <property type="term" value="F:aspartic-type endopeptidase activity"/>
    <property type="evidence" value="ECO:0007669"/>
    <property type="project" value="UniProtKB-KW"/>
</dbReference>
<dbReference type="GO" id="GO:0006508">
    <property type="term" value="P:proteolysis"/>
    <property type="evidence" value="ECO:0007669"/>
    <property type="project" value="UniProtKB-KW"/>
</dbReference>
<evidence type="ECO:0000313" key="9">
    <source>
        <dbReference type="EMBL" id="KAF6225602.1"/>
    </source>
</evidence>
<keyword evidence="5" id="KW-0645">Protease</keyword>
<keyword evidence="5" id="KW-0378">Hydrolase</keyword>
<comment type="similarity">
    <text evidence="1 5">Belongs to the peptidase A1 family.</text>
</comment>
<sequence length="833" mass="89962">MCLQFVCYICGDDLEDDKSLVLCHNSMLTLQVKSRDYKDCPDYVRKEAGAPIRCNLCLEADPSVAENLLARINPAFGYLDSSYLSQFPADGSALLTQAPLTFLPIHPQYSPPNEEPKRTEVPSWENGTTASIYETTDGNRQISAPTESRGLFGNQNGFRRLLPKSLANNDAFHSLAPPPTSLQNPLYFAGSRAIDDAGFATASDGSFSPAQSGPDRVREASTAKSITGLRSQESQSGGREVLAHTNPKILINRVRKPEKRRQRAPKTAVACENCRCSHVKCTGEVPSCEICLRKGKQCGYYPASKIITRRGQVAAVRINLRPLQSLEQHGTIPQVPAPQRDVWNLPVDQGLQQHATTNYSTLTNDTYRSYHKMLGFRKLCATLCIELSLWVAGVQGFQSHKFKVGGLSSAPFQAPSPNTQASHVLSLTRQASGISRSAGYVQSLRKGNEVNGVYGVAPLTSVEEGTVFLTGVEFGTESFQAVVDTGSSDTWLAGKGFQCVNVTTGADEPESDCLFASTYTIEPPFKQIPDVNFNITYGDGEFLTGIFGIEPVTIAGITVKNQQVAVVDFAAWFGDGVSSGLIGFAFPSITSQYAGTNPALDTTTNIPYNPVFTNMYEEGHVAPLFSLAIERSSLMSGTVPGGLLAIGGLPPVIFSPIFASAPFQLLTMNDADAPAPVPQYQFYTITTNGFYYEGSEHTHWSLPDFPNPFGPPTNSSQVQVIVDSGTTLIYLPTGIADAINALFDPPAIYSDDEGAYVVDCSAKAPEFGIRIGAETFFINPEDLFLDNGDGTCISGVDDAGDSLSILGDVFLKNVLAVFDVGASEMRFAAREFY</sequence>
<reference evidence="9 10" key="1">
    <citation type="journal article" date="2020" name="Genomics">
        <title>Complete, high-quality genomes from long-read metagenomic sequencing of two wolf lichen thalli reveals enigmatic genome architecture.</title>
        <authorList>
            <person name="McKenzie S.K."/>
            <person name="Walston R.F."/>
            <person name="Allen J.L."/>
        </authorList>
    </citation>
    <scope>NUCLEOTIDE SEQUENCE [LARGE SCALE GENOMIC DNA]</scope>
    <source>
        <strain evidence="9">WasteWater1</strain>
    </source>
</reference>
<feature type="active site" evidence="4">
    <location>
        <position position="723"/>
    </location>
</feature>
<evidence type="ECO:0000256" key="3">
    <source>
        <dbReference type="ARBA" id="ARBA00023242"/>
    </source>
</evidence>
<feature type="active site" evidence="4">
    <location>
        <position position="484"/>
    </location>
</feature>
<dbReference type="InterPro" id="IPR001969">
    <property type="entry name" value="Aspartic_peptidase_AS"/>
</dbReference>
<evidence type="ECO:0000256" key="4">
    <source>
        <dbReference type="PIRSR" id="PIRSR601461-1"/>
    </source>
</evidence>
<comment type="caution">
    <text evidence="9">The sequence shown here is derived from an EMBL/GenBank/DDBJ whole genome shotgun (WGS) entry which is preliminary data.</text>
</comment>
<gene>
    <name evidence="9" type="ORF">HO133_009602</name>
</gene>
<dbReference type="EMBL" id="JACCJB010000007">
    <property type="protein sequence ID" value="KAF6225602.1"/>
    <property type="molecule type" value="Genomic_DNA"/>
</dbReference>
<dbReference type="SUPFAM" id="SSF50630">
    <property type="entry name" value="Acid proteases"/>
    <property type="match status" value="1"/>
</dbReference>
<dbReference type="InterPro" id="IPR033121">
    <property type="entry name" value="PEPTIDASE_A1"/>
</dbReference>
<dbReference type="GO" id="GO:0008270">
    <property type="term" value="F:zinc ion binding"/>
    <property type="evidence" value="ECO:0007669"/>
    <property type="project" value="InterPro"/>
</dbReference>
<dbReference type="CDD" id="cd00067">
    <property type="entry name" value="GAL4"/>
    <property type="match status" value="1"/>
</dbReference>
<dbReference type="InterPro" id="IPR036864">
    <property type="entry name" value="Zn2-C6_fun-type_DNA-bd_sf"/>
</dbReference>
<dbReference type="AlphaFoldDB" id="A0A8H6CL95"/>
<accession>A0A8H6CL95</accession>
<dbReference type="InterPro" id="IPR021109">
    <property type="entry name" value="Peptidase_aspartic_dom_sf"/>
</dbReference>
<protein>
    <recommendedName>
        <fullName evidence="11">Peptidase A1 domain-containing protein</fullName>
    </recommendedName>
</protein>
<dbReference type="GO" id="GO:0000324">
    <property type="term" value="C:fungal-type vacuole"/>
    <property type="evidence" value="ECO:0007669"/>
    <property type="project" value="TreeGrafter"/>
</dbReference>
<dbReference type="SUPFAM" id="SSF57701">
    <property type="entry name" value="Zn2/Cys6 DNA-binding domain"/>
    <property type="match status" value="1"/>
</dbReference>
<dbReference type="PROSITE" id="PS51767">
    <property type="entry name" value="PEPTIDASE_A1"/>
    <property type="match status" value="1"/>
</dbReference>
<evidence type="ECO:0000256" key="2">
    <source>
        <dbReference type="ARBA" id="ARBA00022750"/>
    </source>
</evidence>
<evidence type="ECO:0000256" key="5">
    <source>
        <dbReference type="RuleBase" id="RU000454"/>
    </source>
</evidence>
<dbReference type="PANTHER" id="PTHR47966:SF47">
    <property type="entry name" value="ENDOPEPTIDASE, PUTATIVE (AFU_ORTHOLOGUE AFUA_3G01220)-RELATED"/>
    <property type="match status" value="1"/>
</dbReference>
<dbReference type="CDD" id="cd05471">
    <property type="entry name" value="pepsin_like"/>
    <property type="match status" value="1"/>
</dbReference>
<keyword evidence="10" id="KW-1185">Reference proteome</keyword>
<dbReference type="SMART" id="SM00066">
    <property type="entry name" value="GAL4"/>
    <property type="match status" value="1"/>
</dbReference>
<evidence type="ECO:0000259" key="8">
    <source>
        <dbReference type="PROSITE" id="PS51767"/>
    </source>
</evidence>
<dbReference type="RefSeq" id="XP_037154311.1">
    <property type="nucleotide sequence ID" value="XM_037300463.1"/>
</dbReference>
<dbReference type="InterPro" id="IPR001461">
    <property type="entry name" value="Aspartic_peptidase_A1"/>
</dbReference>
<dbReference type="PROSITE" id="PS00141">
    <property type="entry name" value="ASP_PROTEASE"/>
    <property type="match status" value="2"/>
</dbReference>
<dbReference type="PANTHER" id="PTHR47966">
    <property type="entry name" value="BETA-SITE APP-CLEAVING ENZYME, ISOFORM A-RELATED"/>
    <property type="match status" value="1"/>
</dbReference>
<dbReference type="Pfam" id="PF00172">
    <property type="entry name" value="Zn_clus"/>
    <property type="match status" value="1"/>
</dbReference>
<evidence type="ECO:0000256" key="1">
    <source>
        <dbReference type="ARBA" id="ARBA00007447"/>
    </source>
</evidence>
<feature type="domain" description="Peptidase A1" evidence="8">
    <location>
        <begin position="468"/>
        <end position="828"/>
    </location>
</feature>
<keyword evidence="3" id="KW-0539">Nucleus</keyword>
<proteinExistence type="inferred from homology"/>
<dbReference type="GeneID" id="59337997"/>
<feature type="region of interest" description="Disordered" evidence="6">
    <location>
        <begin position="204"/>
        <end position="226"/>
    </location>
</feature>
<evidence type="ECO:0000256" key="6">
    <source>
        <dbReference type="SAM" id="MobiDB-lite"/>
    </source>
</evidence>